<reference evidence="2" key="2">
    <citation type="journal article" date="2023" name="IMA Fungus">
        <title>Comparative genomic study of the Penicillium genus elucidates a diverse pangenome and 15 lateral gene transfer events.</title>
        <authorList>
            <person name="Petersen C."/>
            <person name="Sorensen T."/>
            <person name="Nielsen M.R."/>
            <person name="Sondergaard T.E."/>
            <person name="Sorensen J.L."/>
            <person name="Fitzpatrick D.A."/>
            <person name="Frisvad J.C."/>
            <person name="Nielsen K.L."/>
        </authorList>
    </citation>
    <scope>NUCLEOTIDE SEQUENCE</scope>
    <source>
        <strain evidence="2">IBT 15544</strain>
    </source>
</reference>
<dbReference type="EMBL" id="JAPQKR010000005">
    <property type="protein sequence ID" value="KAJ5215681.1"/>
    <property type="molecule type" value="Genomic_DNA"/>
</dbReference>
<evidence type="ECO:0000313" key="2">
    <source>
        <dbReference type="EMBL" id="KAJ5215681.1"/>
    </source>
</evidence>
<feature type="region of interest" description="Disordered" evidence="1">
    <location>
        <begin position="1"/>
        <end position="412"/>
    </location>
</feature>
<dbReference type="InterPro" id="IPR036609">
    <property type="entry name" value="LCCL_sf"/>
</dbReference>
<evidence type="ECO:0000313" key="3">
    <source>
        <dbReference type="Proteomes" id="UP001150904"/>
    </source>
</evidence>
<evidence type="ECO:0000256" key="1">
    <source>
        <dbReference type="SAM" id="MobiDB-lite"/>
    </source>
</evidence>
<organism evidence="2 3">
    <name type="scientific">Penicillium cinerascens</name>
    <dbReference type="NCBI Taxonomy" id="70096"/>
    <lineage>
        <taxon>Eukaryota</taxon>
        <taxon>Fungi</taxon>
        <taxon>Dikarya</taxon>
        <taxon>Ascomycota</taxon>
        <taxon>Pezizomycotina</taxon>
        <taxon>Eurotiomycetes</taxon>
        <taxon>Eurotiomycetidae</taxon>
        <taxon>Eurotiales</taxon>
        <taxon>Aspergillaceae</taxon>
        <taxon>Penicillium</taxon>
    </lineage>
</organism>
<dbReference type="InterPro" id="IPR013951">
    <property type="entry name" value="Rxt3"/>
</dbReference>
<protein>
    <recommendedName>
        <fullName evidence="4">Histone deacetylation protein Rxt3</fullName>
    </recommendedName>
</protein>
<feature type="compositionally biased region" description="Low complexity" evidence="1">
    <location>
        <begin position="64"/>
        <end position="78"/>
    </location>
</feature>
<feature type="compositionally biased region" description="Basic and acidic residues" evidence="1">
    <location>
        <begin position="277"/>
        <end position="297"/>
    </location>
</feature>
<sequence>MNQPPPDSARRASQGSSGSPVHGSHESSAPPSFGTRQMPPPSPPHSYGSRSQSANAPFSSRDAPSSQSQRPGSSMSISAMLGSDAERPARDTGSSLFSRPSPSSLFGNAPTTASAAMSPPTAPARPSPFDQSFFRRSHTPEKSFSKPPQDRPYRSGSGGGSSILGGEQSRYGGLSRAPQSQYPEKPHSTHPSPQISSSDPPYSEPRRMSFSGPIARPSSQPPNAEASTRPPGYSPLSRSGAGVPDRPEPGQRASSASYAGLDPHGRDPHGRFGSLFGDRRAEDVPHRDRERSAHGADAKGPFGGSARYGSLYGEREATERHSSASTWEHGRSHPSSPETKRFPAPESGTGFGFGAIQSYTKSLGSQPGGIRQPPLSVQTGQGQPSPHESPYQSKQTQPPRMGSTPASASSAGLNALGLGALGEEGRRKGSDELLQHRSLLAVGADGKRGGRASPLPQAVQGAQAPFINPSSEAGIKHELGRVFSGIGSGVGGVTAGASGSGPSTPLTSSPFKRDSFIGPDDKIARPTSASGTKRGRKSRDEDAQMDLDGGAGLSGRGARRSRHAHPHHHHHHHHHHRHKAEEEAAVLTGLHRSLSSVNPFNRTSTPAEASAGHHHHHHHHHHHAPRPIPAASPIREPRTTVNLEPLLSSVAHLPRHHLGSTLYNPRIGVPSAKSSAESAKFGYTTTPQPLPRFEKRENCTFTIRVPRFRVDATHREEICARRALWGTGVYTDDSDPVAAAIHSGYIRGAWGEDVDESMLDLEIKDIYQHAPQSTAENNADGMSKSDSQEKEPRLPPVPPTDQDLHITLLILPCLEKYDSTVMFGVKSRPFEGRHDGMSFKVQSVDWVDDGVGRGEERSGEARRKRLRTLMQTGRICTGPAMAKMDELRRSGVQVPRTIDGQEQPTPVQPVS</sequence>
<feature type="compositionally biased region" description="Low complexity" evidence="1">
    <location>
        <begin position="495"/>
        <end position="510"/>
    </location>
</feature>
<dbReference type="AlphaFoldDB" id="A0A9W9N9F2"/>
<feature type="region of interest" description="Disordered" evidence="1">
    <location>
        <begin position="494"/>
        <end position="583"/>
    </location>
</feature>
<feature type="compositionally biased region" description="Basic and acidic residues" evidence="1">
    <location>
        <begin position="138"/>
        <end position="153"/>
    </location>
</feature>
<feature type="compositionally biased region" description="Polar residues" evidence="1">
    <location>
        <begin position="48"/>
        <end position="58"/>
    </location>
</feature>
<feature type="compositionally biased region" description="Polar residues" evidence="1">
    <location>
        <begin position="189"/>
        <end position="200"/>
    </location>
</feature>
<reference evidence="2" key="1">
    <citation type="submission" date="2022-12" db="EMBL/GenBank/DDBJ databases">
        <authorList>
            <person name="Petersen C."/>
        </authorList>
    </citation>
    <scope>NUCLEOTIDE SEQUENCE</scope>
    <source>
        <strain evidence="2">IBT 15544</strain>
    </source>
</reference>
<feature type="compositionally biased region" description="Polar residues" evidence="1">
    <location>
        <begin position="595"/>
        <end position="607"/>
    </location>
</feature>
<keyword evidence="3" id="KW-1185">Reference proteome</keyword>
<name>A0A9W9N9F2_9EURO</name>
<proteinExistence type="predicted"/>
<feature type="compositionally biased region" description="Polar residues" evidence="1">
    <location>
        <begin position="375"/>
        <end position="398"/>
    </location>
</feature>
<dbReference type="Gene3D" id="2.170.130.20">
    <property type="entry name" value="LCCL-like domain"/>
    <property type="match status" value="1"/>
</dbReference>
<feature type="compositionally biased region" description="Basic residues" evidence="1">
    <location>
        <begin position="557"/>
        <end position="578"/>
    </location>
</feature>
<dbReference type="Proteomes" id="UP001150904">
    <property type="component" value="Unassembled WGS sequence"/>
</dbReference>
<evidence type="ECO:0008006" key="4">
    <source>
        <dbReference type="Google" id="ProtNLM"/>
    </source>
</evidence>
<feature type="compositionally biased region" description="Polar residues" evidence="1">
    <location>
        <begin position="217"/>
        <end position="226"/>
    </location>
</feature>
<dbReference type="SUPFAM" id="SSF69848">
    <property type="entry name" value="LCCL domain"/>
    <property type="match status" value="1"/>
</dbReference>
<accession>A0A9W9N9F2</accession>
<feature type="compositionally biased region" description="Basic and acidic residues" evidence="1">
    <location>
        <begin position="313"/>
        <end position="322"/>
    </location>
</feature>
<dbReference type="OrthoDB" id="3596986at2759"/>
<comment type="caution">
    <text evidence="2">The sequence shown here is derived from an EMBL/GenBank/DDBJ whole genome shotgun (WGS) entry which is preliminary data.</text>
</comment>
<feature type="compositionally biased region" description="Basic and acidic residues" evidence="1">
    <location>
        <begin position="511"/>
        <end position="524"/>
    </location>
</feature>
<feature type="region of interest" description="Disordered" evidence="1">
    <location>
        <begin position="770"/>
        <end position="801"/>
    </location>
</feature>
<dbReference type="RefSeq" id="XP_058311494.1">
    <property type="nucleotide sequence ID" value="XM_058449150.1"/>
</dbReference>
<gene>
    <name evidence="2" type="ORF">N7498_002088</name>
</gene>
<feature type="region of interest" description="Disordered" evidence="1">
    <location>
        <begin position="595"/>
        <end position="633"/>
    </location>
</feature>
<dbReference type="GeneID" id="83176451"/>
<dbReference type="Pfam" id="PF08642">
    <property type="entry name" value="Rxt3"/>
    <property type="match status" value="1"/>
</dbReference>
<feature type="compositionally biased region" description="Low complexity" evidence="1">
    <location>
        <begin position="93"/>
        <end position="119"/>
    </location>
</feature>
<feature type="compositionally biased region" description="Basic residues" evidence="1">
    <location>
        <begin position="612"/>
        <end position="625"/>
    </location>
</feature>